<gene>
    <name evidence="1" type="ORF">G3M70_02130</name>
</gene>
<accession>A0A7T0BTK2</accession>
<organism evidence="1 2">
    <name type="scientific">Candidatus Nitronauta litoralis</name>
    <dbReference type="NCBI Taxonomy" id="2705533"/>
    <lineage>
        <taxon>Bacteria</taxon>
        <taxon>Pseudomonadati</taxon>
        <taxon>Nitrospinota/Tectimicrobiota group</taxon>
        <taxon>Nitrospinota</taxon>
        <taxon>Nitrospinia</taxon>
        <taxon>Nitrospinales</taxon>
        <taxon>Nitrospinaceae</taxon>
        <taxon>Candidatus Nitronauta</taxon>
    </lineage>
</organism>
<proteinExistence type="predicted"/>
<protein>
    <submittedName>
        <fullName evidence="1">Uncharacterized protein</fullName>
    </submittedName>
</protein>
<dbReference type="AlphaFoldDB" id="A0A7T0BTK2"/>
<dbReference type="Proteomes" id="UP000594688">
    <property type="component" value="Chromosome"/>
</dbReference>
<dbReference type="KEGG" id="nli:G3M70_02130"/>
<dbReference type="EMBL" id="CP048685">
    <property type="protein sequence ID" value="QPJ60749.1"/>
    <property type="molecule type" value="Genomic_DNA"/>
</dbReference>
<evidence type="ECO:0000313" key="2">
    <source>
        <dbReference type="Proteomes" id="UP000594688"/>
    </source>
</evidence>
<sequence length="81" mass="9383">MVAKQRKAKAEDKTPLKPDRPFPVKVWLIMHPLPQFRFVFRNWIFQPDSILTARSHQAESGNATTTWKLSTTTGSFFAELH</sequence>
<evidence type="ECO:0000313" key="1">
    <source>
        <dbReference type="EMBL" id="QPJ60749.1"/>
    </source>
</evidence>
<reference evidence="1 2" key="1">
    <citation type="submission" date="2020-02" db="EMBL/GenBank/DDBJ databases">
        <title>Genomic and physiological characterization of two novel Nitrospinaceae genera.</title>
        <authorList>
            <person name="Mueller A.J."/>
            <person name="Jung M.-Y."/>
            <person name="Strachan C.R."/>
            <person name="Herbold C.W."/>
            <person name="Kirkegaard R.H."/>
            <person name="Daims H."/>
        </authorList>
    </citation>
    <scope>NUCLEOTIDE SEQUENCE [LARGE SCALE GENOMIC DNA]</scope>
    <source>
        <strain evidence="1">EB</strain>
    </source>
</reference>
<name>A0A7T0BTK2_9BACT</name>